<feature type="region of interest" description="Disordered" evidence="5">
    <location>
        <begin position="211"/>
        <end position="263"/>
    </location>
</feature>
<dbReference type="GO" id="GO:0046872">
    <property type="term" value="F:metal ion binding"/>
    <property type="evidence" value="ECO:0007669"/>
    <property type="project" value="UniProtKB-KW"/>
</dbReference>
<feature type="compositionally biased region" description="Polar residues" evidence="5">
    <location>
        <begin position="228"/>
        <end position="240"/>
    </location>
</feature>
<protein>
    <recommendedName>
        <fullName evidence="6">HMA domain-containing protein</fullName>
    </recommendedName>
</protein>
<dbReference type="AlphaFoldDB" id="A0A811RBF0"/>
<evidence type="ECO:0000256" key="2">
    <source>
        <dbReference type="ARBA" id="ARBA00022723"/>
    </source>
</evidence>
<dbReference type="InterPro" id="IPR006121">
    <property type="entry name" value="HMA_dom"/>
</dbReference>
<evidence type="ECO:0000256" key="4">
    <source>
        <dbReference type="ARBA" id="ARBA00024045"/>
    </source>
</evidence>
<organism evidence="7 8">
    <name type="scientific">Miscanthus lutarioriparius</name>
    <dbReference type="NCBI Taxonomy" id="422564"/>
    <lineage>
        <taxon>Eukaryota</taxon>
        <taxon>Viridiplantae</taxon>
        <taxon>Streptophyta</taxon>
        <taxon>Embryophyta</taxon>
        <taxon>Tracheophyta</taxon>
        <taxon>Spermatophyta</taxon>
        <taxon>Magnoliopsida</taxon>
        <taxon>Liliopsida</taxon>
        <taxon>Poales</taxon>
        <taxon>Poaceae</taxon>
        <taxon>PACMAD clade</taxon>
        <taxon>Panicoideae</taxon>
        <taxon>Andropogonodae</taxon>
        <taxon>Andropogoneae</taxon>
        <taxon>Saccharinae</taxon>
        <taxon>Miscanthus</taxon>
    </lineage>
</organism>
<sequence>MLKETILTVQTCDLKVDINCNGCVKEIKKIMHKIDGVYQTNVNRQQGKVTVTGVMDMDTVFKKLKKSGMSAQLWDANSAAVSKHQKLQLGGNDMGDQLKDASGKGLPQGEASSSGGCAARSSGGTNDATMVLPQLTPTPEQHLANIQQQIEQRLQTLKGKKLPPHLMGMPPAINRGGKQSGKKIGGGTKVLVPGNANNDNKKDVGTKLYQDAGGSQVKNGGTGVGQPPHNSALGSLNNRSQAKKDSSAGLGSQMMGGSMAPQKGGMMRPTNNMIGPASFPNMGQMGGMSMGPYTHMGGYNVQPSYGGGAVHGLGIPANSLPGYPSGAGSSGSEMMQQVARNPMLQQPSIMVQPQQEHEMMMNAHSPHSQNAHYGPGCTGYQLMGYDNGHGHKQQQYPPPMYYPMQLPPKHDNIFSDENPNICSLM</sequence>
<keyword evidence="8" id="KW-1185">Reference proteome</keyword>
<dbReference type="PANTHER" id="PTHR45868:SF93">
    <property type="entry name" value="OS12G0144600 PROTEIN"/>
    <property type="match status" value="1"/>
</dbReference>
<evidence type="ECO:0000256" key="1">
    <source>
        <dbReference type="ARBA" id="ARBA00022481"/>
    </source>
</evidence>
<dbReference type="InterPro" id="IPR036163">
    <property type="entry name" value="HMA_dom_sf"/>
</dbReference>
<evidence type="ECO:0000313" key="7">
    <source>
        <dbReference type="EMBL" id="CAD6267536.1"/>
    </source>
</evidence>
<comment type="similarity">
    <text evidence="4">Belongs to the HIPP family.</text>
</comment>
<dbReference type="PROSITE" id="PS50846">
    <property type="entry name" value="HMA_2"/>
    <property type="match status" value="1"/>
</dbReference>
<dbReference type="SUPFAM" id="SSF55008">
    <property type="entry name" value="HMA, heavy metal-associated domain"/>
    <property type="match status" value="1"/>
</dbReference>
<comment type="caution">
    <text evidence="7">The sequence shown here is derived from an EMBL/GenBank/DDBJ whole genome shotgun (WGS) entry which is preliminary data.</text>
</comment>
<evidence type="ECO:0000256" key="3">
    <source>
        <dbReference type="ARBA" id="ARBA00023289"/>
    </source>
</evidence>
<feature type="domain" description="HMA" evidence="6">
    <location>
        <begin position="9"/>
        <end position="72"/>
    </location>
</feature>
<feature type="region of interest" description="Disordered" evidence="5">
    <location>
        <begin position="89"/>
        <end position="127"/>
    </location>
</feature>
<dbReference type="Gene3D" id="3.30.70.100">
    <property type="match status" value="1"/>
</dbReference>
<dbReference type="CDD" id="cd00371">
    <property type="entry name" value="HMA"/>
    <property type="match status" value="1"/>
</dbReference>
<accession>A0A811RBF0</accession>
<keyword evidence="1" id="KW-0488">Methylation</keyword>
<name>A0A811RBF0_9POAL</name>
<dbReference type="Proteomes" id="UP000604825">
    <property type="component" value="Unassembled WGS sequence"/>
</dbReference>
<feature type="compositionally biased region" description="Low complexity" evidence="5">
    <location>
        <begin position="109"/>
        <end position="124"/>
    </location>
</feature>
<reference evidence="7" key="1">
    <citation type="submission" date="2020-10" db="EMBL/GenBank/DDBJ databases">
        <authorList>
            <person name="Han B."/>
            <person name="Lu T."/>
            <person name="Zhao Q."/>
            <person name="Huang X."/>
            <person name="Zhao Y."/>
        </authorList>
    </citation>
    <scope>NUCLEOTIDE SEQUENCE</scope>
</reference>
<keyword evidence="2" id="KW-0479">Metal-binding</keyword>
<dbReference type="PANTHER" id="PTHR45868">
    <property type="entry name" value="HEAVY METAL-ASSOCIATED ISOPRENYLATED PLANT PROTEIN 33-RELATED"/>
    <property type="match status" value="1"/>
</dbReference>
<evidence type="ECO:0000259" key="6">
    <source>
        <dbReference type="PROSITE" id="PS50846"/>
    </source>
</evidence>
<dbReference type="OrthoDB" id="689350at2759"/>
<keyword evidence="3" id="KW-0636">Prenylation</keyword>
<keyword evidence="3" id="KW-0449">Lipoprotein</keyword>
<proteinExistence type="inferred from homology"/>
<evidence type="ECO:0000256" key="5">
    <source>
        <dbReference type="SAM" id="MobiDB-lite"/>
    </source>
</evidence>
<gene>
    <name evidence="7" type="ORF">NCGR_LOCUS50841</name>
</gene>
<dbReference type="EMBL" id="CAJGYO010000014">
    <property type="protein sequence ID" value="CAD6267536.1"/>
    <property type="molecule type" value="Genomic_DNA"/>
</dbReference>
<evidence type="ECO:0000313" key="8">
    <source>
        <dbReference type="Proteomes" id="UP000604825"/>
    </source>
</evidence>
<dbReference type="Pfam" id="PF00403">
    <property type="entry name" value="HMA"/>
    <property type="match status" value="1"/>
</dbReference>